<evidence type="ECO:0000256" key="6">
    <source>
        <dbReference type="ARBA" id="ARBA00023065"/>
    </source>
</evidence>
<evidence type="ECO:0000256" key="5">
    <source>
        <dbReference type="ARBA" id="ARBA00022729"/>
    </source>
</evidence>
<dbReference type="SUPFAM" id="SSF103088">
    <property type="entry name" value="OmpA-like"/>
    <property type="match status" value="1"/>
</dbReference>
<dbReference type="PROSITE" id="PS51123">
    <property type="entry name" value="OMPA_2"/>
    <property type="match status" value="1"/>
</dbReference>
<evidence type="ECO:0000313" key="13">
    <source>
        <dbReference type="EMBL" id="PKQ62284.1"/>
    </source>
</evidence>
<keyword evidence="14" id="KW-1185">Reference proteome</keyword>
<dbReference type="Proteomes" id="UP000233535">
    <property type="component" value="Unassembled WGS sequence"/>
</dbReference>
<dbReference type="GO" id="GO:0007155">
    <property type="term" value="P:cell adhesion"/>
    <property type="evidence" value="ECO:0007669"/>
    <property type="project" value="InterPro"/>
</dbReference>
<dbReference type="OrthoDB" id="1108826at2"/>
<keyword evidence="2" id="KW-0813">Transport</keyword>
<keyword evidence="5 11" id="KW-0732">Signal</keyword>
<dbReference type="PRINTS" id="PR01021">
    <property type="entry name" value="OMPADOMAIN"/>
</dbReference>
<keyword evidence="4" id="KW-0812">Transmembrane</keyword>
<reference evidence="13 14" key="1">
    <citation type="journal article" date="2017" name="Front. Microbiol.">
        <title>Labilibaculum manganireducens gen. nov., sp. nov. and Labilibaculum filiforme sp. nov., Novel Bacteroidetes Isolated from Subsurface Sediments of the Baltic Sea.</title>
        <authorList>
            <person name="Vandieken V."/>
            <person name="Marshall I.P."/>
            <person name="Niemann H."/>
            <person name="Engelen B."/>
            <person name="Cypionka H."/>
        </authorList>
    </citation>
    <scope>NUCLEOTIDE SEQUENCE [LARGE SCALE GENOMIC DNA]</scope>
    <source>
        <strain evidence="13 14">59.16B</strain>
    </source>
</reference>
<dbReference type="InterPro" id="IPR050330">
    <property type="entry name" value="Bact_OuterMem_StrucFunc"/>
</dbReference>
<organism evidence="13 14">
    <name type="scientific">Labilibaculum filiforme</name>
    <dbReference type="NCBI Taxonomy" id="1940526"/>
    <lineage>
        <taxon>Bacteria</taxon>
        <taxon>Pseudomonadati</taxon>
        <taxon>Bacteroidota</taxon>
        <taxon>Bacteroidia</taxon>
        <taxon>Marinilabiliales</taxon>
        <taxon>Marinifilaceae</taxon>
        <taxon>Labilibaculum</taxon>
    </lineage>
</organism>
<dbReference type="GO" id="GO:0009279">
    <property type="term" value="C:cell outer membrane"/>
    <property type="evidence" value="ECO:0007669"/>
    <property type="project" value="UniProtKB-SubCell"/>
</dbReference>
<evidence type="ECO:0000313" key="14">
    <source>
        <dbReference type="Proteomes" id="UP000233535"/>
    </source>
</evidence>
<evidence type="ECO:0000256" key="2">
    <source>
        <dbReference type="ARBA" id="ARBA00022448"/>
    </source>
</evidence>
<accession>A0A2N3HW50</accession>
<feature type="signal peptide" evidence="11">
    <location>
        <begin position="1"/>
        <end position="24"/>
    </location>
</feature>
<evidence type="ECO:0000256" key="8">
    <source>
        <dbReference type="ARBA" id="ARBA00023136"/>
    </source>
</evidence>
<protein>
    <recommendedName>
        <fullName evidence="12">OmpA-like domain-containing protein</fullName>
    </recommendedName>
</protein>
<dbReference type="AlphaFoldDB" id="A0A2N3HW50"/>
<comment type="caution">
    <text evidence="13">The sequence shown here is derived from an EMBL/GenBank/DDBJ whole genome shotgun (WGS) entry which is preliminary data.</text>
</comment>
<evidence type="ECO:0000256" key="1">
    <source>
        <dbReference type="ARBA" id="ARBA00004571"/>
    </source>
</evidence>
<dbReference type="PANTHER" id="PTHR30329:SF21">
    <property type="entry name" value="LIPOPROTEIN YIAD-RELATED"/>
    <property type="match status" value="1"/>
</dbReference>
<dbReference type="InterPro" id="IPR003367">
    <property type="entry name" value="Thrombospondin_3-like_rpt"/>
</dbReference>
<keyword evidence="8 10" id="KW-0472">Membrane</keyword>
<keyword evidence="6" id="KW-0406">Ion transport</keyword>
<dbReference type="Gene3D" id="2.40.160.20">
    <property type="match status" value="1"/>
</dbReference>
<dbReference type="InterPro" id="IPR036737">
    <property type="entry name" value="OmpA-like_sf"/>
</dbReference>
<evidence type="ECO:0000256" key="11">
    <source>
        <dbReference type="SAM" id="SignalP"/>
    </source>
</evidence>
<dbReference type="InterPro" id="IPR028974">
    <property type="entry name" value="TSP_type-3_rpt"/>
</dbReference>
<dbReference type="GO" id="GO:0015288">
    <property type="term" value="F:porin activity"/>
    <property type="evidence" value="ECO:0007669"/>
    <property type="project" value="UniProtKB-KW"/>
</dbReference>
<dbReference type="PANTHER" id="PTHR30329">
    <property type="entry name" value="STATOR ELEMENT OF FLAGELLAR MOTOR COMPLEX"/>
    <property type="match status" value="1"/>
</dbReference>
<dbReference type="Pfam" id="PF02412">
    <property type="entry name" value="TSP_3"/>
    <property type="match status" value="5"/>
</dbReference>
<evidence type="ECO:0000256" key="3">
    <source>
        <dbReference type="ARBA" id="ARBA00022452"/>
    </source>
</evidence>
<dbReference type="InterPro" id="IPR006664">
    <property type="entry name" value="OMP_bac"/>
</dbReference>
<feature type="domain" description="OmpA-like" evidence="12">
    <location>
        <begin position="389"/>
        <end position="505"/>
    </location>
</feature>
<dbReference type="GO" id="GO:0046930">
    <property type="term" value="C:pore complex"/>
    <property type="evidence" value="ECO:0007669"/>
    <property type="project" value="UniProtKB-KW"/>
</dbReference>
<evidence type="ECO:0000256" key="7">
    <source>
        <dbReference type="ARBA" id="ARBA00023114"/>
    </source>
</evidence>
<dbReference type="InterPro" id="IPR006665">
    <property type="entry name" value="OmpA-like"/>
</dbReference>
<evidence type="ECO:0000259" key="12">
    <source>
        <dbReference type="PROSITE" id="PS51123"/>
    </source>
</evidence>
<dbReference type="RefSeq" id="WP_101261935.1">
    <property type="nucleotide sequence ID" value="NZ_MVDD01000009.1"/>
</dbReference>
<dbReference type="Pfam" id="PF00691">
    <property type="entry name" value="OmpA"/>
    <property type="match status" value="1"/>
</dbReference>
<dbReference type="EMBL" id="MVDD01000009">
    <property type="protein sequence ID" value="PKQ62284.1"/>
    <property type="molecule type" value="Genomic_DNA"/>
</dbReference>
<evidence type="ECO:0000256" key="10">
    <source>
        <dbReference type="PROSITE-ProRule" id="PRU00473"/>
    </source>
</evidence>
<proteinExistence type="predicted"/>
<keyword evidence="3" id="KW-1134">Transmembrane beta strand</keyword>
<evidence type="ECO:0000256" key="4">
    <source>
        <dbReference type="ARBA" id="ARBA00022692"/>
    </source>
</evidence>
<evidence type="ECO:0000256" key="9">
    <source>
        <dbReference type="ARBA" id="ARBA00023237"/>
    </source>
</evidence>
<dbReference type="GO" id="GO:0005509">
    <property type="term" value="F:calcium ion binding"/>
    <property type="evidence" value="ECO:0007669"/>
    <property type="project" value="InterPro"/>
</dbReference>
<dbReference type="Gene3D" id="3.30.1330.60">
    <property type="entry name" value="OmpA-like domain"/>
    <property type="match status" value="1"/>
</dbReference>
<keyword evidence="9" id="KW-0998">Cell outer membrane</keyword>
<dbReference type="InterPro" id="IPR011250">
    <property type="entry name" value="OMP/PagP_B-barrel"/>
</dbReference>
<feature type="chain" id="PRO_5014833416" description="OmpA-like domain-containing protein" evidence="11">
    <location>
        <begin position="25"/>
        <end position="505"/>
    </location>
</feature>
<sequence>MNKNYVKIVLLLFVATLLFTGVKAQNADKKWGVGLYLNFNDYKGDIANDFWEFGNAEPYIGSATLGRYLNSSFDAVFRVSYFNVESEGAIGNFDAWLFNTNLNLKYKFNNGYFLKEDATLSPFLVAGVGYTNADTKGRVFASNFDKKYDNVNFYYAAGLNIRIDDRWSIALETGIYYPLNDKYDGYKNKMRDTESYHDKFMHNTVGVIYSFGKSDDSDGDGVSDKRDECPNTPAGVAVDKKGCPLDSDGDGVADYQDECPMLAGDPLLAGCPDSDGDGVADKDDKCPDVKGLVQFAGCPDTDGDGVQDSEDECPQVKGLKALNGCPDSDGDGVTDAKDKCPTTKPGYKVDAMGCAFDNDKDGVVNEEDKCPEVAGPASNYGCPEIKAEVKKELEFAAKNVQFASGKDELTPNSKKILDEVVQILNDYPAYSLAISGYTDNQGKDEMNLMLSEKRANATKKFLTEKGIAMERISAKGFGESNPIATNATSAGRALNRRVQFELEIK</sequence>
<dbReference type="InterPro" id="IPR027385">
    <property type="entry name" value="Beta-barrel_OMP"/>
</dbReference>
<dbReference type="SUPFAM" id="SSF103647">
    <property type="entry name" value="TSP type-3 repeat"/>
    <property type="match status" value="2"/>
</dbReference>
<dbReference type="Pfam" id="PF13505">
    <property type="entry name" value="OMP_b-brl"/>
    <property type="match status" value="1"/>
</dbReference>
<comment type="subcellular location">
    <subcellularLocation>
        <location evidence="1">Cell outer membrane</location>
        <topology evidence="1">Multi-pass membrane protein</topology>
    </subcellularLocation>
</comment>
<gene>
    <name evidence="13" type="ORF">BZG02_13295</name>
</gene>
<keyword evidence="7" id="KW-0626">Porin</keyword>
<dbReference type="Gene3D" id="4.10.1080.10">
    <property type="entry name" value="TSP type-3 repeat"/>
    <property type="match status" value="1"/>
</dbReference>
<name>A0A2N3HW50_9BACT</name>
<dbReference type="SUPFAM" id="SSF56925">
    <property type="entry name" value="OMPA-like"/>
    <property type="match status" value="1"/>
</dbReference>
<dbReference type="GO" id="GO:0006811">
    <property type="term" value="P:monoatomic ion transport"/>
    <property type="evidence" value="ECO:0007669"/>
    <property type="project" value="UniProtKB-KW"/>
</dbReference>
<dbReference type="CDD" id="cd07185">
    <property type="entry name" value="OmpA_C-like"/>
    <property type="match status" value="1"/>
</dbReference>